<dbReference type="InterPro" id="IPR036388">
    <property type="entry name" value="WH-like_DNA-bd_sf"/>
</dbReference>
<evidence type="ECO:0000256" key="1">
    <source>
        <dbReference type="ARBA" id="ARBA00006479"/>
    </source>
</evidence>
<dbReference type="EMBL" id="JAKJHZ010000007">
    <property type="protein sequence ID" value="MCF6378201.1"/>
    <property type="molecule type" value="Genomic_DNA"/>
</dbReference>
<dbReference type="PANTHER" id="PTHR18964:SF149">
    <property type="entry name" value="BIFUNCTIONAL UDP-N-ACETYLGLUCOSAMINE 2-EPIMERASE_N-ACETYLMANNOSAMINE KINASE"/>
    <property type="match status" value="1"/>
</dbReference>
<dbReference type="SUPFAM" id="SSF46785">
    <property type="entry name" value="Winged helix' DNA-binding domain"/>
    <property type="match status" value="1"/>
</dbReference>
<dbReference type="Proteomes" id="UP001201161">
    <property type="component" value="Unassembled WGS sequence"/>
</dbReference>
<keyword evidence="3" id="KW-1185">Reference proteome</keyword>
<dbReference type="InterPro" id="IPR043129">
    <property type="entry name" value="ATPase_NBD"/>
</dbReference>
<dbReference type="Pfam" id="PF00480">
    <property type="entry name" value="ROK"/>
    <property type="match status" value="1"/>
</dbReference>
<dbReference type="SUPFAM" id="SSF53067">
    <property type="entry name" value="Actin-like ATPase domain"/>
    <property type="match status" value="1"/>
</dbReference>
<accession>A0ABS9HDK2</accession>
<sequence>MHVVPSPRPSAGGTEGLRRANTGAVLRALRELGPSTRSELAAYTGLAKATIGAIVADLEAAGAVAERGSRPGVRGRPGRPVALRGRRFVSLGLELNVDYVSAVVLDLAGEVVSSTSRSGGTSTDLGDLARSALADHVGSGSVLVGTTLAVPALVRADNRTVAWAPNLRVEWDDLAGALDSVVPDRQGEVAISNDANCAAYAEAHHGAARGTSHALYVTGTVGIGAGIVQDGELVRGGAGFAGEVGHMAVGDSRALCGCGRRGCWEASIGLHAMLAAVGMPELDTPLRSAEAVAERAATDPSVRAGLERVGRDVGLGIAVLSTVLDPQVVVMGGYFAALGDLVLEPARRTLDELLVSEAQVRPELRTSTLGIEAAALGAAEQSFGPVLQGEVDLPA</sequence>
<dbReference type="Gene3D" id="3.30.420.40">
    <property type="match status" value="2"/>
</dbReference>
<proteinExistence type="inferred from homology"/>
<protein>
    <submittedName>
        <fullName evidence="2">ROK family transcriptional regulator</fullName>
    </submittedName>
</protein>
<comment type="similarity">
    <text evidence="1">Belongs to the ROK (NagC/XylR) family.</text>
</comment>
<name>A0ABS9HDK2_9ACTN</name>
<evidence type="ECO:0000313" key="3">
    <source>
        <dbReference type="Proteomes" id="UP001201161"/>
    </source>
</evidence>
<dbReference type="InterPro" id="IPR000600">
    <property type="entry name" value="ROK"/>
</dbReference>
<comment type="caution">
    <text evidence="2">The sequence shown here is derived from an EMBL/GenBank/DDBJ whole genome shotgun (WGS) entry which is preliminary data.</text>
</comment>
<reference evidence="2 3" key="1">
    <citation type="submission" date="2022-01" db="EMBL/GenBank/DDBJ databases">
        <title>Nocardioides sp. nov., an actinomycete isolated from mining soil.</title>
        <authorList>
            <person name="Liu L."/>
        </authorList>
    </citation>
    <scope>NUCLEOTIDE SEQUENCE [LARGE SCALE GENOMIC DNA]</scope>
    <source>
        <strain evidence="2 3">KLBMP 9356</strain>
    </source>
</reference>
<gene>
    <name evidence="2" type="ORF">L2K70_11365</name>
</gene>
<dbReference type="InterPro" id="IPR036390">
    <property type="entry name" value="WH_DNA-bd_sf"/>
</dbReference>
<dbReference type="RefSeq" id="WP_236401952.1">
    <property type="nucleotide sequence ID" value="NZ_JAKJHZ010000007.1"/>
</dbReference>
<evidence type="ECO:0000313" key="2">
    <source>
        <dbReference type="EMBL" id="MCF6378201.1"/>
    </source>
</evidence>
<dbReference type="PANTHER" id="PTHR18964">
    <property type="entry name" value="ROK (REPRESSOR, ORF, KINASE) FAMILY"/>
    <property type="match status" value="1"/>
</dbReference>
<organism evidence="2 3">
    <name type="scientific">Nocardioides potassii</name>
    <dbReference type="NCBI Taxonomy" id="2911371"/>
    <lineage>
        <taxon>Bacteria</taxon>
        <taxon>Bacillati</taxon>
        <taxon>Actinomycetota</taxon>
        <taxon>Actinomycetes</taxon>
        <taxon>Propionibacteriales</taxon>
        <taxon>Nocardioidaceae</taxon>
        <taxon>Nocardioides</taxon>
    </lineage>
</organism>
<dbReference type="Gene3D" id="1.10.10.10">
    <property type="entry name" value="Winged helix-like DNA-binding domain superfamily/Winged helix DNA-binding domain"/>
    <property type="match status" value="1"/>
</dbReference>